<evidence type="ECO:0000313" key="2">
    <source>
        <dbReference type="EMBL" id="CAG8555834.1"/>
    </source>
</evidence>
<evidence type="ECO:0000313" key="3">
    <source>
        <dbReference type="Proteomes" id="UP000789831"/>
    </source>
</evidence>
<accession>A0A9N9B7A2</accession>
<dbReference type="OrthoDB" id="10405019at2759"/>
<evidence type="ECO:0000256" key="1">
    <source>
        <dbReference type="SAM" id="MobiDB-lite"/>
    </source>
</evidence>
<organism evidence="2 3">
    <name type="scientific">Ambispora gerdemannii</name>
    <dbReference type="NCBI Taxonomy" id="144530"/>
    <lineage>
        <taxon>Eukaryota</taxon>
        <taxon>Fungi</taxon>
        <taxon>Fungi incertae sedis</taxon>
        <taxon>Mucoromycota</taxon>
        <taxon>Glomeromycotina</taxon>
        <taxon>Glomeromycetes</taxon>
        <taxon>Archaeosporales</taxon>
        <taxon>Ambisporaceae</taxon>
        <taxon>Ambispora</taxon>
    </lineage>
</organism>
<gene>
    <name evidence="2" type="ORF">AGERDE_LOCUS6903</name>
</gene>
<comment type="caution">
    <text evidence="2">The sequence shown here is derived from an EMBL/GenBank/DDBJ whole genome shotgun (WGS) entry which is preliminary data.</text>
</comment>
<reference evidence="2" key="1">
    <citation type="submission" date="2021-06" db="EMBL/GenBank/DDBJ databases">
        <authorList>
            <person name="Kallberg Y."/>
            <person name="Tangrot J."/>
            <person name="Rosling A."/>
        </authorList>
    </citation>
    <scope>NUCLEOTIDE SEQUENCE</scope>
    <source>
        <strain evidence="2">MT106</strain>
    </source>
</reference>
<dbReference type="AlphaFoldDB" id="A0A9N9B7A2"/>
<sequence length="370" mass="43369">MRSFLFSLYSSKELAQVSEETKDEDASFPQYPNEHKVPQNKLAYKGIKYQESIQGAAFKYFVETSAFSRHLVILYELVDALRQSHEVQQNGVLISDRLNGLVDGINVVEEDISDFRYKASEAFNTLQSEMSLIYDALEAEKLSDDEKLYTYDIFIPELFVDKFYEIFAYWDNDRNLSGFIKRQLKFLEFIIRDFKGHLNKMIDSLSRVKLDARNMLFYLIDGEREAEKAVRNYRVKAFIDYGKLTGAENELSQVRQVKKFTKSLVANLNEFDHYLRDYKRKLLDVETDVIYARALKKPSKVLLNYLKTSANQFQKKHRLFDNLEKKIGTSQSSTLEHEEIYKMNDNDTKSQTLTLQPENNESLSQYPISY</sequence>
<keyword evidence="3" id="KW-1185">Reference proteome</keyword>
<feature type="region of interest" description="Disordered" evidence="1">
    <location>
        <begin position="350"/>
        <end position="370"/>
    </location>
</feature>
<dbReference type="EMBL" id="CAJVPL010001154">
    <property type="protein sequence ID" value="CAG8555834.1"/>
    <property type="molecule type" value="Genomic_DNA"/>
</dbReference>
<protein>
    <submittedName>
        <fullName evidence="2">12450_t:CDS:1</fullName>
    </submittedName>
</protein>
<dbReference type="Proteomes" id="UP000789831">
    <property type="component" value="Unassembled WGS sequence"/>
</dbReference>
<proteinExistence type="predicted"/>
<name>A0A9N9B7A2_9GLOM</name>